<evidence type="ECO:0000256" key="2">
    <source>
        <dbReference type="ARBA" id="ARBA00004613"/>
    </source>
</evidence>
<dbReference type="InterPro" id="IPR018142">
    <property type="entry name" value="Somatostatin/Cortistatin_C"/>
</dbReference>
<keyword evidence="11" id="KW-1185">Reference proteome</keyword>
<evidence type="ECO:0000256" key="6">
    <source>
        <dbReference type="ARBA" id="ARBA00022702"/>
    </source>
</evidence>
<dbReference type="Ensembl" id="ENSAPOT00000004080.1">
    <property type="protein sequence ID" value="ENSAPOP00000007950.1"/>
    <property type="gene ID" value="ENSAPOG00000000856.1"/>
</dbReference>
<evidence type="ECO:0000313" key="11">
    <source>
        <dbReference type="Proteomes" id="UP000257200"/>
    </source>
</evidence>
<dbReference type="GO" id="GO:0005615">
    <property type="term" value="C:extracellular space"/>
    <property type="evidence" value="ECO:0007669"/>
    <property type="project" value="TreeGrafter"/>
</dbReference>
<name>A0A3Q1FM94_9TELE</name>
<dbReference type="AlphaFoldDB" id="A0A3Q1FM94"/>
<evidence type="ECO:0000256" key="4">
    <source>
        <dbReference type="ARBA" id="ARBA00022525"/>
    </source>
</evidence>
<feature type="domain" description="Somatostatin/Cortistatin C-terminal" evidence="9">
    <location>
        <begin position="75"/>
        <end position="92"/>
    </location>
</feature>
<proteinExistence type="inferred from homology"/>
<dbReference type="PANTHER" id="PTHR10558">
    <property type="entry name" value="SOMATOSTATIN"/>
    <property type="match status" value="1"/>
</dbReference>
<comment type="subcellular location">
    <subcellularLocation>
        <location evidence="2">Secreted</location>
    </subcellularLocation>
</comment>
<dbReference type="InterPro" id="IPR004250">
    <property type="entry name" value="Somatostatin"/>
</dbReference>
<keyword evidence="4" id="KW-0964">Secreted</keyword>
<sequence length="92" mass="11022">MTKARNKNHEEFDKQHDPIKNRQKLDKKNDKDLTRMLLLKFMSELVAARGDEMLRELEAGGREEVMRRHVPLSQRERKAGCRNFFWKTFTSC</sequence>
<dbReference type="Pfam" id="PF03002">
    <property type="entry name" value="Somatostatin"/>
    <property type="match status" value="1"/>
</dbReference>
<evidence type="ECO:0000256" key="3">
    <source>
        <dbReference type="ARBA" id="ARBA00008327"/>
    </source>
</evidence>
<reference evidence="10" key="2">
    <citation type="submission" date="2025-09" db="UniProtKB">
        <authorList>
            <consortium name="Ensembl"/>
        </authorList>
    </citation>
    <scope>IDENTIFICATION</scope>
</reference>
<evidence type="ECO:0000256" key="7">
    <source>
        <dbReference type="ARBA" id="ARBA00023157"/>
    </source>
</evidence>
<keyword evidence="6" id="KW-0372">Hormone</keyword>
<evidence type="ECO:0000256" key="8">
    <source>
        <dbReference type="SAM" id="MobiDB-lite"/>
    </source>
</evidence>
<dbReference type="InParanoid" id="A0A3Q1FM94"/>
<dbReference type="GeneTree" id="ENSGT00940000176070"/>
<dbReference type="Proteomes" id="UP000257200">
    <property type="component" value="Unplaced"/>
</dbReference>
<evidence type="ECO:0000256" key="1">
    <source>
        <dbReference type="ARBA" id="ARBA00003524"/>
    </source>
</evidence>
<protein>
    <recommendedName>
        <fullName evidence="9">Somatostatin/Cortistatin C-terminal domain-containing protein</fullName>
    </recommendedName>
</protein>
<organism evidence="10 11">
    <name type="scientific">Acanthochromis polyacanthus</name>
    <name type="common">spiny chromis</name>
    <dbReference type="NCBI Taxonomy" id="80966"/>
    <lineage>
        <taxon>Eukaryota</taxon>
        <taxon>Metazoa</taxon>
        <taxon>Chordata</taxon>
        <taxon>Craniata</taxon>
        <taxon>Vertebrata</taxon>
        <taxon>Euteleostomi</taxon>
        <taxon>Actinopterygii</taxon>
        <taxon>Neopterygii</taxon>
        <taxon>Teleostei</taxon>
        <taxon>Neoteleostei</taxon>
        <taxon>Acanthomorphata</taxon>
        <taxon>Ovalentaria</taxon>
        <taxon>Pomacentridae</taxon>
        <taxon>Acanthochromis</taxon>
    </lineage>
</organism>
<evidence type="ECO:0000256" key="5">
    <source>
        <dbReference type="ARBA" id="ARBA00022685"/>
    </source>
</evidence>
<dbReference type="GO" id="GO:0030334">
    <property type="term" value="P:regulation of cell migration"/>
    <property type="evidence" value="ECO:0007669"/>
    <property type="project" value="TreeGrafter"/>
</dbReference>
<evidence type="ECO:0000259" key="9">
    <source>
        <dbReference type="Pfam" id="PF03002"/>
    </source>
</evidence>
<feature type="region of interest" description="Disordered" evidence="8">
    <location>
        <begin position="1"/>
        <end position="28"/>
    </location>
</feature>
<feature type="compositionally biased region" description="Basic and acidic residues" evidence="8">
    <location>
        <begin position="7"/>
        <end position="28"/>
    </location>
</feature>
<reference evidence="10" key="1">
    <citation type="submission" date="2025-08" db="UniProtKB">
        <authorList>
            <consortium name="Ensembl"/>
        </authorList>
    </citation>
    <scope>IDENTIFICATION</scope>
</reference>
<dbReference type="GO" id="GO:0005179">
    <property type="term" value="F:hormone activity"/>
    <property type="evidence" value="ECO:0007669"/>
    <property type="project" value="UniProtKB-KW"/>
</dbReference>
<comment type="function">
    <text evidence="1">Somatostatin inhibits the release of somatotropin.</text>
</comment>
<comment type="similarity">
    <text evidence="3">Belongs to the somatostatin family.</text>
</comment>
<keyword evidence="7" id="KW-1015">Disulfide bond</keyword>
<accession>A0A3Q1FM94</accession>
<keyword evidence="5" id="KW-0165">Cleavage on pair of basic residues</keyword>
<evidence type="ECO:0000313" key="10">
    <source>
        <dbReference type="Ensembl" id="ENSAPOP00000007950.1"/>
    </source>
</evidence>